<proteinExistence type="inferred from homology"/>
<evidence type="ECO:0000256" key="3">
    <source>
        <dbReference type="ARBA" id="ARBA00012973"/>
    </source>
</evidence>
<dbReference type="PANTHER" id="PTHR46911">
    <property type="match status" value="1"/>
</dbReference>
<dbReference type="GO" id="GO:0003852">
    <property type="term" value="F:2-isopropylmalate synthase activity"/>
    <property type="evidence" value="ECO:0007669"/>
    <property type="project" value="UniProtKB-EC"/>
</dbReference>
<reference evidence="9" key="1">
    <citation type="journal article" date="2017" name="Genome Biol.">
        <title>Comparative genomics reveals high biological diversity and specific adaptations in the industrially and medically important fungal genus Aspergillus.</title>
        <authorList>
            <person name="de Vries R.P."/>
            <person name="Riley R."/>
            <person name="Wiebenga A."/>
            <person name="Aguilar-Osorio G."/>
            <person name="Amillis S."/>
            <person name="Uchima C.A."/>
            <person name="Anderluh G."/>
            <person name="Asadollahi M."/>
            <person name="Askin M."/>
            <person name="Barry K."/>
            <person name="Battaglia E."/>
            <person name="Bayram O."/>
            <person name="Benocci T."/>
            <person name="Braus-Stromeyer S.A."/>
            <person name="Caldana C."/>
            <person name="Canovas D."/>
            <person name="Cerqueira G.C."/>
            <person name="Chen F."/>
            <person name="Chen W."/>
            <person name="Choi C."/>
            <person name="Clum A."/>
            <person name="Dos Santos R.A."/>
            <person name="Damasio A.R."/>
            <person name="Diallinas G."/>
            <person name="Emri T."/>
            <person name="Fekete E."/>
            <person name="Flipphi M."/>
            <person name="Freyberg S."/>
            <person name="Gallo A."/>
            <person name="Gournas C."/>
            <person name="Habgood R."/>
            <person name="Hainaut M."/>
            <person name="Harispe M.L."/>
            <person name="Henrissat B."/>
            <person name="Hilden K.S."/>
            <person name="Hope R."/>
            <person name="Hossain A."/>
            <person name="Karabika E."/>
            <person name="Karaffa L."/>
            <person name="Karanyi Z."/>
            <person name="Krasevec N."/>
            <person name="Kuo A."/>
            <person name="Kusch H."/>
            <person name="LaButti K."/>
            <person name="Lagendijk E.L."/>
            <person name="Lapidus A."/>
            <person name="Levasseur A."/>
            <person name="Lindquist E."/>
            <person name="Lipzen A."/>
            <person name="Logrieco A.F."/>
            <person name="MacCabe A."/>
            <person name="Maekelae M.R."/>
            <person name="Malavazi I."/>
            <person name="Melin P."/>
            <person name="Meyer V."/>
            <person name="Mielnichuk N."/>
            <person name="Miskei M."/>
            <person name="Molnar A.P."/>
            <person name="Mule G."/>
            <person name="Ngan C.Y."/>
            <person name="Orejas M."/>
            <person name="Orosz E."/>
            <person name="Ouedraogo J.P."/>
            <person name="Overkamp K.M."/>
            <person name="Park H.-S."/>
            <person name="Perrone G."/>
            <person name="Piumi F."/>
            <person name="Punt P.J."/>
            <person name="Ram A.F."/>
            <person name="Ramon A."/>
            <person name="Rauscher S."/>
            <person name="Record E."/>
            <person name="Riano-Pachon D.M."/>
            <person name="Robert V."/>
            <person name="Roehrig J."/>
            <person name="Ruller R."/>
            <person name="Salamov A."/>
            <person name="Salih N.S."/>
            <person name="Samson R.A."/>
            <person name="Sandor E."/>
            <person name="Sanguinetti M."/>
            <person name="Schuetze T."/>
            <person name="Sepcic K."/>
            <person name="Shelest E."/>
            <person name="Sherlock G."/>
            <person name="Sophianopoulou V."/>
            <person name="Squina F.M."/>
            <person name="Sun H."/>
            <person name="Susca A."/>
            <person name="Todd R.B."/>
            <person name="Tsang A."/>
            <person name="Unkles S.E."/>
            <person name="van de Wiele N."/>
            <person name="van Rossen-Uffink D."/>
            <person name="Oliveira J.V."/>
            <person name="Vesth T.C."/>
            <person name="Visser J."/>
            <person name="Yu J.-H."/>
            <person name="Zhou M."/>
            <person name="Andersen M.R."/>
            <person name="Archer D.B."/>
            <person name="Baker S.E."/>
            <person name="Benoit I."/>
            <person name="Brakhage A.A."/>
            <person name="Braus G.H."/>
            <person name="Fischer R."/>
            <person name="Frisvad J.C."/>
            <person name="Goldman G.H."/>
            <person name="Houbraken J."/>
            <person name="Oakley B."/>
            <person name="Pocsi I."/>
            <person name="Scazzocchio C."/>
            <person name="Seiboth B."/>
            <person name="vanKuyk P.A."/>
            <person name="Wortman J."/>
            <person name="Dyer P.S."/>
            <person name="Grigoriev I.V."/>
        </authorList>
    </citation>
    <scope>NUCLEOTIDE SEQUENCE [LARGE SCALE GENOMIC DNA]</scope>
    <source>
        <strain evidence="9">CBS 593.65</strain>
    </source>
</reference>
<feature type="region of interest" description="Disordered" evidence="6">
    <location>
        <begin position="1"/>
        <end position="28"/>
    </location>
</feature>
<keyword evidence="4 5" id="KW-0808">Transferase</keyword>
<evidence type="ECO:0000256" key="1">
    <source>
        <dbReference type="ARBA" id="ARBA00000064"/>
    </source>
</evidence>
<dbReference type="PROSITE" id="PS00816">
    <property type="entry name" value="AIPM_HOMOCIT_SYNTH_2"/>
    <property type="match status" value="1"/>
</dbReference>
<dbReference type="Pfam" id="PF00682">
    <property type="entry name" value="HMGL-like"/>
    <property type="match status" value="1"/>
</dbReference>
<keyword evidence="9" id="KW-1185">Reference proteome</keyword>
<dbReference type="InterPro" id="IPR036230">
    <property type="entry name" value="LeuA_allosteric_dom_sf"/>
</dbReference>
<dbReference type="InterPro" id="IPR039371">
    <property type="entry name" value="LeuA_N_DRE-TIM"/>
</dbReference>
<dbReference type="AlphaFoldDB" id="A0A1L9T099"/>
<dbReference type="CDD" id="cd07942">
    <property type="entry name" value="DRE_TIM_LeuA"/>
    <property type="match status" value="1"/>
</dbReference>
<evidence type="ECO:0000256" key="4">
    <source>
        <dbReference type="ARBA" id="ARBA00022679"/>
    </source>
</evidence>
<evidence type="ECO:0000256" key="2">
    <source>
        <dbReference type="ARBA" id="ARBA00009767"/>
    </source>
</evidence>
<dbReference type="PROSITE" id="PS00815">
    <property type="entry name" value="AIPM_HOMOCIT_SYNTH_1"/>
    <property type="match status" value="1"/>
</dbReference>
<evidence type="ECO:0000313" key="8">
    <source>
        <dbReference type="EMBL" id="OJJ52827.1"/>
    </source>
</evidence>
<dbReference type="GO" id="GO:0009098">
    <property type="term" value="P:L-leucine biosynthetic process"/>
    <property type="evidence" value="ECO:0007669"/>
    <property type="project" value="TreeGrafter"/>
</dbReference>
<dbReference type="GeneID" id="63765222"/>
<dbReference type="SUPFAM" id="SSF89000">
    <property type="entry name" value="post-HMGL domain-like"/>
    <property type="match status" value="1"/>
</dbReference>
<evidence type="ECO:0000259" key="7">
    <source>
        <dbReference type="PROSITE" id="PS50991"/>
    </source>
</evidence>
<dbReference type="InterPro" id="IPR013785">
    <property type="entry name" value="Aldolase_TIM"/>
</dbReference>
<dbReference type="OrthoDB" id="418791at2759"/>
<dbReference type="PANTHER" id="PTHR46911:SF1">
    <property type="entry name" value="2-ISOPROPYLMALATE SYNTHASE"/>
    <property type="match status" value="1"/>
</dbReference>
<dbReference type="PROSITE" id="PS50991">
    <property type="entry name" value="PYR_CT"/>
    <property type="match status" value="1"/>
</dbReference>
<feature type="compositionally biased region" description="Polar residues" evidence="6">
    <location>
        <begin position="508"/>
        <end position="527"/>
    </location>
</feature>
<feature type="region of interest" description="Disordered" evidence="6">
    <location>
        <begin position="505"/>
        <end position="527"/>
    </location>
</feature>
<organism evidence="8 9">
    <name type="scientific">Aspergillus sydowii CBS 593.65</name>
    <dbReference type="NCBI Taxonomy" id="1036612"/>
    <lineage>
        <taxon>Eukaryota</taxon>
        <taxon>Fungi</taxon>
        <taxon>Dikarya</taxon>
        <taxon>Ascomycota</taxon>
        <taxon>Pezizomycotina</taxon>
        <taxon>Eurotiomycetes</taxon>
        <taxon>Eurotiomycetidae</taxon>
        <taxon>Eurotiales</taxon>
        <taxon>Aspergillaceae</taxon>
        <taxon>Aspergillus</taxon>
        <taxon>Aspergillus subgen. Nidulantes</taxon>
    </lineage>
</organism>
<dbReference type="VEuPathDB" id="FungiDB:ASPSYDRAFT_561027"/>
<dbReference type="GO" id="GO:0005739">
    <property type="term" value="C:mitochondrion"/>
    <property type="evidence" value="ECO:0007669"/>
    <property type="project" value="TreeGrafter"/>
</dbReference>
<name>A0A1L9T099_9EURO</name>
<gene>
    <name evidence="8" type="ORF">ASPSYDRAFT_561027</name>
</gene>
<dbReference type="EC" id="2.3.3.13" evidence="3"/>
<dbReference type="SUPFAM" id="SSF51569">
    <property type="entry name" value="Aldolase"/>
    <property type="match status" value="1"/>
</dbReference>
<evidence type="ECO:0000313" key="9">
    <source>
        <dbReference type="Proteomes" id="UP000184356"/>
    </source>
</evidence>
<dbReference type="SUPFAM" id="SSF110921">
    <property type="entry name" value="2-isopropylmalate synthase LeuA, allosteric (dimerisation) domain"/>
    <property type="match status" value="1"/>
</dbReference>
<protein>
    <recommendedName>
        <fullName evidence="3">2-isopropylmalate synthase</fullName>
        <ecNumber evidence="3">2.3.3.13</ecNumber>
    </recommendedName>
</protein>
<dbReference type="Proteomes" id="UP000184356">
    <property type="component" value="Unassembled WGS sequence"/>
</dbReference>
<feature type="domain" description="Pyruvate carboxyltransferase" evidence="7">
    <location>
        <begin position="31"/>
        <end position="310"/>
    </location>
</feature>
<dbReference type="Gene3D" id="3.30.160.270">
    <property type="match status" value="1"/>
</dbReference>
<dbReference type="Pfam" id="PF22615">
    <property type="entry name" value="IPMS_D2"/>
    <property type="match status" value="1"/>
</dbReference>
<dbReference type="InterPro" id="IPR000891">
    <property type="entry name" value="PYR_CT"/>
</dbReference>
<dbReference type="RefSeq" id="XP_040696633.1">
    <property type="nucleotide sequence ID" value="XM_040849149.1"/>
</dbReference>
<dbReference type="EMBL" id="KV878599">
    <property type="protein sequence ID" value="OJJ52827.1"/>
    <property type="molecule type" value="Genomic_DNA"/>
</dbReference>
<accession>A0A1L9T099</accession>
<sequence length="658" mass="72309">MLNEPAEKYSPFPQLHLPNRKWPNKTLTKPPRWLSTDLRDGNQALVHPMDGAAKMRYFHSLLELGYKEIEISYPSASQTEYDFTRHLITTGAIPDDVTIQVMAPCREDLIRTTIESVRGAKSAIIHLHVSTSDCFREVVFNMTEQEMTDLAVRCAETTRALTKDSPDPEVAKTEWTLEFTPENFQDTSVYFGLSICEAVKAAWEPTVQHPIIFNLTSTVEVAMPNLFADQVEFFCDHITERDKVCVSLHNHNDRGCAVATAELSQLAGADRVEGCLFGNGERTGNVDLVTLALNLYTQGVHPGIKFGDINAVVSLVEELTKIPVHFRAPYAGKFVFCTFTGTHQDAIRKGYKKRASIEQSLGRSPKWRMPYLPMDPVDLGRKHEAVIRINAQSGKGGIAWFVNDVFQIDLPRELEIDFTKMVKSYANVNGLEITHEMIEELFRDRYMLSANAAEIDLLSRTLLEQNGNEQLELLQNGSTNCSTNGHVNGAANDANGYIGGPVRPPGSSPANGHTNGHSNGHTKGNTNGNAIERTNGQIGNTPGLIEFLESKISGGNVDDIHELGADSGTSIQRAFKQVGFDAEFLDYTVQTIERADELAGHSYEYASFVKVAPSGGATALWGVAINESPISASIQAVLAALVKLKVRGTIREGAETSG</sequence>
<evidence type="ECO:0000256" key="6">
    <source>
        <dbReference type="SAM" id="MobiDB-lite"/>
    </source>
</evidence>
<comment type="similarity">
    <text evidence="2">Belongs to the alpha-IPM synthase/homocitrate synthase family. LeuA type 2 subfamily.</text>
</comment>
<dbReference type="STRING" id="1036612.A0A1L9T099"/>
<dbReference type="Gene3D" id="3.20.20.70">
    <property type="entry name" value="Aldolase class I"/>
    <property type="match status" value="1"/>
</dbReference>
<dbReference type="InterPro" id="IPR002034">
    <property type="entry name" value="AIPM/Hcit_synth_CS"/>
</dbReference>
<evidence type="ECO:0000256" key="5">
    <source>
        <dbReference type="RuleBase" id="RU003523"/>
    </source>
</evidence>
<dbReference type="InterPro" id="IPR054692">
    <property type="entry name" value="LeuA-like_post-cat"/>
</dbReference>
<dbReference type="NCBIfam" id="NF002991">
    <property type="entry name" value="PRK03739.1"/>
    <property type="match status" value="1"/>
</dbReference>
<comment type="catalytic activity">
    <reaction evidence="1">
        <text>3-methyl-2-oxobutanoate + acetyl-CoA + H2O = (2S)-2-isopropylmalate + CoA + H(+)</text>
        <dbReference type="Rhea" id="RHEA:21524"/>
        <dbReference type="ChEBI" id="CHEBI:1178"/>
        <dbReference type="ChEBI" id="CHEBI:11851"/>
        <dbReference type="ChEBI" id="CHEBI:15377"/>
        <dbReference type="ChEBI" id="CHEBI:15378"/>
        <dbReference type="ChEBI" id="CHEBI:57287"/>
        <dbReference type="ChEBI" id="CHEBI:57288"/>
        <dbReference type="EC" id="2.3.3.13"/>
    </reaction>
</comment>